<protein>
    <submittedName>
        <fullName evidence="1">Uncharacterized protein</fullName>
    </submittedName>
</protein>
<dbReference type="Proteomes" id="UP001059596">
    <property type="component" value="Unassembled WGS sequence"/>
</dbReference>
<keyword evidence="2" id="KW-1185">Reference proteome</keyword>
<gene>
    <name evidence="1" type="ORF">M5D96_004439</name>
</gene>
<accession>A0A9P9YU14</accession>
<dbReference type="AlphaFoldDB" id="A0A9P9YU14"/>
<comment type="caution">
    <text evidence="1">The sequence shown here is derived from an EMBL/GenBank/DDBJ whole genome shotgun (WGS) entry which is preliminary data.</text>
</comment>
<sequence>MQNNLYKIINFMAQEKWKENKTRHRYVRMAMSMEKIMIKNKSGQQIQVQAKSRLYAKNYHCNSAKMQNEPTTPRDGTEEAVQMFWLCSKINTAVFNFHAFPCGVLGVGCNCDGSAAAESSMVPKAAMATKIKAINMTHTPTAVAEILAQPKSKYLCISS</sequence>
<proteinExistence type="predicted"/>
<reference evidence="1" key="1">
    <citation type="journal article" date="2023" name="Genome Biol. Evol.">
        <title>Long-read-based Genome Assembly of Drosophila gunungcola Reveals Fewer Chemosensory Genes in Flower-breeding Species.</title>
        <authorList>
            <person name="Negi A."/>
            <person name="Liao B.Y."/>
            <person name="Yeh S.D."/>
        </authorList>
    </citation>
    <scope>NUCLEOTIDE SEQUENCE</scope>
    <source>
        <strain evidence="1">Sukarami</strain>
    </source>
</reference>
<organism evidence="1 2">
    <name type="scientific">Drosophila gunungcola</name>
    <name type="common">fruit fly</name>
    <dbReference type="NCBI Taxonomy" id="103775"/>
    <lineage>
        <taxon>Eukaryota</taxon>
        <taxon>Metazoa</taxon>
        <taxon>Ecdysozoa</taxon>
        <taxon>Arthropoda</taxon>
        <taxon>Hexapoda</taxon>
        <taxon>Insecta</taxon>
        <taxon>Pterygota</taxon>
        <taxon>Neoptera</taxon>
        <taxon>Endopterygota</taxon>
        <taxon>Diptera</taxon>
        <taxon>Brachycera</taxon>
        <taxon>Muscomorpha</taxon>
        <taxon>Ephydroidea</taxon>
        <taxon>Drosophilidae</taxon>
        <taxon>Drosophila</taxon>
        <taxon>Sophophora</taxon>
    </lineage>
</organism>
<name>A0A9P9YU14_9MUSC</name>
<dbReference type="EMBL" id="JAMKOV010000002">
    <property type="protein sequence ID" value="KAI8043113.1"/>
    <property type="molecule type" value="Genomic_DNA"/>
</dbReference>
<evidence type="ECO:0000313" key="2">
    <source>
        <dbReference type="Proteomes" id="UP001059596"/>
    </source>
</evidence>
<evidence type="ECO:0000313" key="1">
    <source>
        <dbReference type="EMBL" id="KAI8043113.1"/>
    </source>
</evidence>